<dbReference type="Pfam" id="PF00356">
    <property type="entry name" value="LacI"/>
    <property type="match status" value="1"/>
</dbReference>
<evidence type="ECO:0000313" key="5">
    <source>
        <dbReference type="EMBL" id="QHI39210.1"/>
    </source>
</evidence>
<dbReference type="SUPFAM" id="SSF47413">
    <property type="entry name" value="lambda repressor-like DNA-binding domains"/>
    <property type="match status" value="1"/>
</dbReference>
<dbReference type="CDD" id="cd01392">
    <property type="entry name" value="HTH_LacI"/>
    <property type="match status" value="1"/>
</dbReference>
<dbReference type="InterPro" id="IPR001761">
    <property type="entry name" value="Peripla_BP/Lac1_sug-bd_dom"/>
</dbReference>
<reference evidence="5 6" key="1">
    <citation type="journal article" date="2013" name="Int. J. Syst. Evol. Microbiol.">
        <title>Kordia antarctica sp. nov., isolated from Antarctic seawater.</title>
        <authorList>
            <person name="Baek K."/>
            <person name="Choi A."/>
            <person name="Kang I."/>
            <person name="Lee K."/>
            <person name="Cho J.C."/>
        </authorList>
    </citation>
    <scope>NUCLEOTIDE SEQUENCE [LARGE SCALE GENOMIC DNA]</scope>
    <source>
        <strain evidence="5 6">IMCC3317</strain>
    </source>
</reference>
<dbReference type="SUPFAM" id="SSF53822">
    <property type="entry name" value="Periplasmic binding protein-like I"/>
    <property type="match status" value="1"/>
</dbReference>
<dbReference type="PROSITE" id="PS50932">
    <property type="entry name" value="HTH_LACI_2"/>
    <property type="match status" value="1"/>
</dbReference>
<dbReference type="OrthoDB" id="9768806at2"/>
<dbReference type="GO" id="GO:0000976">
    <property type="term" value="F:transcription cis-regulatory region binding"/>
    <property type="evidence" value="ECO:0007669"/>
    <property type="project" value="TreeGrafter"/>
</dbReference>
<dbReference type="SMART" id="SM00354">
    <property type="entry name" value="HTH_LACI"/>
    <property type="match status" value="1"/>
</dbReference>
<evidence type="ECO:0000259" key="4">
    <source>
        <dbReference type="PROSITE" id="PS50932"/>
    </source>
</evidence>
<dbReference type="Proteomes" id="UP000464657">
    <property type="component" value="Chromosome"/>
</dbReference>
<dbReference type="RefSeq" id="WP_160131702.1">
    <property type="nucleotide sequence ID" value="NZ_CP019288.1"/>
</dbReference>
<dbReference type="Pfam" id="PF00532">
    <property type="entry name" value="Peripla_BP_1"/>
    <property type="match status" value="1"/>
</dbReference>
<dbReference type="InterPro" id="IPR028082">
    <property type="entry name" value="Peripla_BP_I"/>
</dbReference>
<evidence type="ECO:0000313" key="6">
    <source>
        <dbReference type="Proteomes" id="UP000464657"/>
    </source>
</evidence>
<protein>
    <submittedName>
        <fullName evidence="5">HTH-type transcriptional regulator DegA</fullName>
    </submittedName>
</protein>
<dbReference type="GO" id="GO:0003700">
    <property type="term" value="F:DNA-binding transcription factor activity"/>
    <property type="evidence" value="ECO:0007669"/>
    <property type="project" value="TreeGrafter"/>
</dbReference>
<feature type="domain" description="HTH lacI-type" evidence="4">
    <location>
        <begin position="6"/>
        <end position="60"/>
    </location>
</feature>
<organism evidence="5 6">
    <name type="scientific">Kordia antarctica</name>
    <dbReference type="NCBI Taxonomy" id="1218801"/>
    <lineage>
        <taxon>Bacteria</taxon>
        <taxon>Pseudomonadati</taxon>
        <taxon>Bacteroidota</taxon>
        <taxon>Flavobacteriia</taxon>
        <taxon>Flavobacteriales</taxon>
        <taxon>Flavobacteriaceae</taxon>
        <taxon>Kordia</taxon>
    </lineage>
</organism>
<keyword evidence="1" id="KW-0805">Transcription regulation</keyword>
<sequence>MATNRITLSKISKALNLSVSTISKSLSDSPEISDITKKRVKEFAAQCKYTPNNLAASFRRGFTNTIGLIIPNISNPFYAKILIGIEKYLDENGYKLITSISGDSIEKETKNISVMTNGFVDGVIICISKEAVLKQDYDHINSIVNNGIPLTMFDRICDEVICDKVIINDFGAAFEAVESLIHSGCKHIIMTSPTKKLKHHNLREQGFLAAIENHKHTVKGTVISVDSIKLLADTLNASIKEDPSIDGVFAINQKAVKQALLIKQQIEKEQQRTIKIAGFSDDTQKSNDNSLITINQNALSIGKESAKLLLNRIKVQNKEPFVTETVNVQLV</sequence>
<dbReference type="AlphaFoldDB" id="A0A7L4ZRZ4"/>
<evidence type="ECO:0000256" key="3">
    <source>
        <dbReference type="ARBA" id="ARBA00023163"/>
    </source>
</evidence>
<keyword evidence="3" id="KW-0804">Transcription</keyword>
<dbReference type="Gene3D" id="3.40.50.2300">
    <property type="match status" value="2"/>
</dbReference>
<dbReference type="CDD" id="cd06267">
    <property type="entry name" value="PBP1_LacI_sugar_binding-like"/>
    <property type="match status" value="1"/>
</dbReference>
<proteinExistence type="predicted"/>
<dbReference type="InterPro" id="IPR010982">
    <property type="entry name" value="Lambda_DNA-bd_dom_sf"/>
</dbReference>
<dbReference type="InterPro" id="IPR000843">
    <property type="entry name" value="HTH_LacI"/>
</dbReference>
<dbReference type="Gene3D" id="1.10.260.40">
    <property type="entry name" value="lambda repressor-like DNA-binding domains"/>
    <property type="match status" value="1"/>
</dbReference>
<evidence type="ECO:0000256" key="1">
    <source>
        <dbReference type="ARBA" id="ARBA00023015"/>
    </source>
</evidence>
<name>A0A7L4ZRZ4_9FLAO</name>
<dbReference type="EMBL" id="CP019288">
    <property type="protein sequence ID" value="QHI39210.1"/>
    <property type="molecule type" value="Genomic_DNA"/>
</dbReference>
<keyword evidence="6" id="KW-1185">Reference proteome</keyword>
<keyword evidence="2" id="KW-0238">DNA-binding</keyword>
<dbReference type="KEGG" id="kan:IMCC3317_46150"/>
<dbReference type="PANTHER" id="PTHR30146:SF109">
    <property type="entry name" value="HTH-TYPE TRANSCRIPTIONAL REGULATOR GALS"/>
    <property type="match status" value="1"/>
</dbReference>
<accession>A0A7L4ZRZ4</accession>
<dbReference type="PANTHER" id="PTHR30146">
    <property type="entry name" value="LACI-RELATED TRANSCRIPTIONAL REPRESSOR"/>
    <property type="match status" value="1"/>
</dbReference>
<gene>
    <name evidence="5" type="primary">degA</name>
    <name evidence="5" type="ORF">IMCC3317_46150</name>
</gene>
<evidence type="ECO:0000256" key="2">
    <source>
        <dbReference type="ARBA" id="ARBA00023125"/>
    </source>
</evidence>